<dbReference type="AlphaFoldDB" id="A0A412TQQ7"/>
<gene>
    <name evidence="1" type="ORF">DWW57_10220</name>
</gene>
<sequence length="97" mass="10579">MINRNLLKKIIETAVGCFLKYGYVAWSTPFVIVSTAFSNLVRAKGKSTEALNGILIGTIQNIVLNRLFILWLGYRIAGAAWATAIGYTAATHITLSC</sequence>
<organism evidence="1 2">
    <name type="scientific">Odoribacter splanchnicus</name>
    <dbReference type="NCBI Taxonomy" id="28118"/>
    <lineage>
        <taxon>Bacteria</taxon>
        <taxon>Pseudomonadati</taxon>
        <taxon>Bacteroidota</taxon>
        <taxon>Bacteroidia</taxon>
        <taxon>Bacteroidales</taxon>
        <taxon>Odoribacteraceae</taxon>
        <taxon>Odoribacter</taxon>
    </lineage>
</organism>
<evidence type="ECO:0000313" key="1">
    <source>
        <dbReference type="EMBL" id="RGU56123.1"/>
    </source>
</evidence>
<proteinExistence type="predicted"/>
<accession>A0A412TQQ7</accession>
<name>A0A412TQQ7_9BACT</name>
<reference evidence="1 2" key="1">
    <citation type="submission" date="2018-08" db="EMBL/GenBank/DDBJ databases">
        <title>A genome reference for cultivated species of the human gut microbiota.</title>
        <authorList>
            <person name="Zou Y."/>
            <person name="Xue W."/>
            <person name="Luo G."/>
        </authorList>
    </citation>
    <scope>NUCLEOTIDE SEQUENCE [LARGE SCALE GENOMIC DNA]</scope>
    <source>
        <strain evidence="1 2">AF16-14</strain>
    </source>
</reference>
<comment type="caution">
    <text evidence="1">The sequence shown here is derived from an EMBL/GenBank/DDBJ whole genome shotgun (WGS) entry which is preliminary data.</text>
</comment>
<evidence type="ECO:0000313" key="2">
    <source>
        <dbReference type="Proteomes" id="UP000284243"/>
    </source>
</evidence>
<protein>
    <submittedName>
        <fullName evidence="1">Uncharacterized protein</fullName>
    </submittedName>
</protein>
<dbReference type="EMBL" id="QRYC01000012">
    <property type="protein sequence ID" value="RGU56123.1"/>
    <property type="molecule type" value="Genomic_DNA"/>
</dbReference>
<dbReference type="Proteomes" id="UP000284243">
    <property type="component" value="Unassembled WGS sequence"/>
</dbReference>